<organism evidence="1 2">
    <name type="scientific">Vibrio phage VH1_2019</name>
    <dbReference type="NCBI Taxonomy" id="2686307"/>
    <lineage>
        <taxon>Viruses</taxon>
        <taxon>Duplodnaviria</taxon>
        <taxon>Heunggongvirae</taxon>
        <taxon>Uroviricota</taxon>
        <taxon>Caudoviricetes</taxon>
        <taxon>Pantevenvirales</taxon>
        <taxon>Straboviridae</taxon>
        <taxon>Schizotequatrovirus</taxon>
        <taxon>Schizotequatrovirus KVP40</taxon>
    </lineage>
</organism>
<proteinExistence type="predicted"/>
<name>A0A6B9SSZ1_9CAUD</name>
<dbReference type="EMBL" id="MN794232">
    <property type="protein sequence ID" value="QHJ74243.1"/>
    <property type="molecule type" value="Genomic_DNA"/>
</dbReference>
<sequence>MMHITPVENILNFFAKKGCTTIMLSPMITSSKRINKKERTIMNAQSMTNAQIAELFDMTVDANGFQAVDAKGRRHYLTDLRQKAMKAAKTKKARKVRAEAQPKATAEELLAELQSESSDFWEIRESQPGMDSEEHGLNVYVTAGLPDRHRVMIRSSVLTNKELDRELGYLNPSKQKEEQRRKKSTIIFSNRSAKEIVEIIEKVKSISE</sequence>
<dbReference type="Pfam" id="PF17527">
    <property type="entry name" value="ALC"/>
    <property type="match status" value="1"/>
</dbReference>
<dbReference type="Proteomes" id="UP000464957">
    <property type="component" value="Segment"/>
</dbReference>
<dbReference type="GO" id="GO:0039653">
    <property type="term" value="P:symbiont-mediated suppression of host transcription"/>
    <property type="evidence" value="ECO:0007669"/>
    <property type="project" value="InterPro"/>
</dbReference>
<reference evidence="1 2" key="1">
    <citation type="submission" date="2019-12" db="EMBL/GenBank/DDBJ databases">
        <authorList>
            <person name="Harris M."/>
            <person name="Ho T.C."/>
            <person name="Fruchtman H."/>
            <person name="Garin M."/>
            <person name="Kubatin V."/>
            <person name="Lu T."/>
            <person name="Xue L."/>
            <person name="Marr M.T."/>
        </authorList>
    </citation>
    <scope>NUCLEOTIDE SEQUENCE [LARGE SCALE GENOMIC DNA]</scope>
</reference>
<accession>A0A6B9SSZ1</accession>
<evidence type="ECO:0000313" key="2">
    <source>
        <dbReference type="Proteomes" id="UP000464957"/>
    </source>
</evidence>
<gene>
    <name evidence="1" type="ORF">VH12019_00324</name>
</gene>
<dbReference type="InterPro" id="IPR020367">
    <property type="entry name" value="Host_transcript_inhib_Alc"/>
</dbReference>
<evidence type="ECO:0000313" key="1">
    <source>
        <dbReference type="EMBL" id="QHJ74243.1"/>
    </source>
</evidence>
<protein>
    <submittedName>
        <fullName evidence="1">Uncharacterized protein</fullName>
    </submittedName>
</protein>